<evidence type="ECO:0000256" key="26">
    <source>
        <dbReference type="ARBA" id="ARBA00047509"/>
    </source>
</evidence>
<organism evidence="35 36">
    <name type="scientific">Albula goreensis</name>
    <dbReference type="NCBI Taxonomy" id="1534307"/>
    <lineage>
        <taxon>Eukaryota</taxon>
        <taxon>Metazoa</taxon>
        <taxon>Chordata</taxon>
        <taxon>Craniata</taxon>
        <taxon>Vertebrata</taxon>
        <taxon>Euteleostomi</taxon>
        <taxon>Actinopterygii</taxon>
        <taxon>Neopterygii</taxon>
        <taxon>Teleostei</taxon>
        <taxon>Albuliformes</taxon>
        <taxon>Albulidae</taxon>
        <taxon>Albula</taxon>
    </lineage>
</organism>
<comment type="catalytic activity">
    <reaction evidence="23">
        <text>a ganglioside GA1 (d18:1(4E)) + CMP-N-acetyl-beta-neuraminate = a ganglioside GM1b (d18:1(4E)) + CMP + H(+)</text>
        <dbReference type="Rhea" id="RHEA:47560"/>
        <dbReference type="ChEBI" id="CHEBI:15378"/>
        <dbReference type="ChEBI" id="CHEBI:27938"/>
        <dbReference type="ChEBI" id="CHEBI:57812"/>
        <dbReference type="ChEBI" id="CHEBI:60377"/>
        <dbReference type="ChEBI" id="CHEBI:78568"/>
    </reaction>
    <physiologicalReaction direction="left-to-right" evidence="23">
        <dbReference type="Rhea" id="RHEA:47561"/>
    </physiologicalReaction>
</comment>
<sequence length="342" mass="39190">MLFSTTQMQIFLRRNAVIRFTLAVIILACTYWIVTNVLLKKTEQSQSPQSVQKETQQSRYCACKHCLSQPNISQWFDSHFNPAIHPLLSKKNVNLSAEILKYWNKLQPYYVPPPFLTVMEKLFQLFPGEEQYMDRGPSRCRSCAVVGNSNNLLGSSYGPQIDDHDFVMRINEAKTAGYEHDVGSRTTHQFIYPESAIDLGTNTSLVLIPFKTRDFEWLISVVTDGSIKATYRRVPARIQFNKKKVLFYNPAFMKYVQERWTKTPKCPSTGILVLVFALHVCDEVSVYGYGADGKGLWKHYWEEVAGSMHLSKHSGNTEYRILEMLHDAGKIKLSKGNISKPK</sequence>
<name>A0A8T3DY35_9TELE</name>
<dbReference type="InterPro" id="IPR038578">
    <property type="entry name" value="GT29-like_sf"/>
</dbReference>
<dbReference type="Pfam" id="PF00777">
    <property type="entry name" value="Glyco_transf_29"/>
    <property type="match status" value="1"/>
</dbReference>
<comment type="catalytic activity">
    <reaction evidence="17">
        <text>a beta-D-galactosyl-(1-&gt;3)-N-acetyl-alpha-D-galactosaminyl derivative + CMP-N-acetyl-beta-neuraminate = an N-acetyl-alpha-neuraminyl-(2-&gt;3)-beta-D-galactosyl-(1-&gt;3)-N-acetyl-alpha-D-galactosaminyl derivative + CMP + H(+)</text>
        <dbReference type="Rhea" id="RHEA:21616"/>
        <dbReference type="ChEBI" id="CHEBI:15378"/>
        <dbReference type="ChEBI" id="CHEBI:57812"/>
        <dbReference type="ChEBI" id="CHEBI:60377"/>
        <dbReference type="ChEBI" id="CHEBI:133470"/>
        <dbReference type="ChEBI" id="CHEBI:139596"/>
        <dbReference type="EC" id="2.4.3.4"/>
    </reaction>
    <physiologicalReaction direction="left-to-right" evidence="17">
        <dbReference type="Rhea" id="RHEA:21617"/>
    </physiologicalReaction>
</comment>
<evidence type="ECO:0000313" key="35">
    <source>
        <dbReference type="EMBL" id="KAI1902013.1"/>
    </source>
</evidence>
<evidence type="ECO:0000256" key="8">
    <source>
        <dbReference type="ARBA" id="ARBA00022679"/>
    </source>
</evidence>
<keyword evidence="10" id="KW-0735">Signal-anchor</keyword>
<keyword evidence="11 34" id="KW-1133">Transmembrane helix</keyword>
<evidence type="ECO:0000256" key="31">
    <source>
        <dbReference type="ARBA" id="ARBA00081332"/>
    </source>
</evidence>
<comment type="caution">
    <text evidence="35">The sequence shown here is derived from an EMBL/GenBank/DDBJ whole genome shotgun (WGS) entry which is preliminary data.</text>
</comment>
<evidence type="ECO:0000256" key="20">
    <source>
        <dbReference type="ARBA" id="ARBA00042448"/>
    </source>
</evidence>
<dbReference type="Gene3D" id="3.90.1480.20">
    <property type="entry name" value="Glycosyl transferase family 29"/>
    <property type="match status" value="1"/>
</dbReference>
<dbReference type="FunFam" id="3.90.1480.20:FF:000002">
    <property type="entry name" value="CMP-N-acetylneuraminate-beta-galactosamide- alpha-2,3-sialyltransferase 2"/>
    <property type="match status" value="1"/>
</dbReference>
<dbReference type="InterPro" id="IPR001675">
    <property type="entry name" value="Glyco_trans_29"/>
</dbReference>
<evidence type="ECO:0000256" key="6">
    <source>
        <dbReference type="ARBA" id="ARBA00022525"/>
    </source>
</evidence>
<dbReference type="InterPro" id="IPR012163">
    <property type="entry name" value="Sialyl_trans"/>
</dbReference>
<keyword evidence="8" id="KW-0808">Transferase</keyword>
<comment type="catalytic activity">
    <reaction evidence="24">
        <text>a ganglioside GM1 (d18:1(4E)) + CMP-N-acetyl-beta-neuraminate = a ganglioside GD1a (d18:1(4E)) + CMP + H(+)</text>
        <dbReference type="Rhea" id="RHEA:18021"/>
        <dbReference type="ChEBI" id="CHEBI:15378"/>
        <dbReference type="ChEBI" id="CHEBI:57812"/>
        <dbReference type="ChEBI" id="CHEBI:60377"/>
        <dbReference type="ChEBI" id="CHEBI:77709"/>
        <dbReference type="ChEBI" id="CHEBI:78445"/>
        <dbReference type="EC" id="2.4.3.2"/>
    </reaction>
    <physiologicalReaction direction="left-to-right" evidence="24">
        <dbReference type="Rhea" id="RHEA:18022"/>
    </physiologicalReaction>
</comment>
<evidence type="ECO:0000256" key="28">
    <source>
        <dbReference type="ARBA" id="ARBA00062545"/>
    </source>
</evidence>
<dbReference type="InterPro" id="IPR051757">
    <property type="entry name" value="Beta-gal_alpha2-3_sialyltrans"/>
</dbReference>
<comment type="subcellular location">
    <subcellularLocation>
        <location evidence="1">Golgi apparatus</location>
        <location evidence="1">Golgi stack membrane</location>
        <topology evidence="1">Single-pass type II membrane protein</topology>
    </subcellularLocation>
    <subcellularLocation>
        <location evidence="2">Secreted</location>
    </subcellularLocation>
</comment>
<comment type="catalytic activity">
    <reaction evidence="25">
        <text>a ganglioside GA1 + CMP-N-acetyl-beta-neuraminate = a ganglioside GM1b + CMP + H(+)</text>
        <dbReference type="Rhea" id="RHEA:48244"/>
        <dbReference type="ChEBI" id="CHEBI:15378"/>
        <dbReference type="ChEBI" id="CHEBI:57812"/>
        <dbReference type="ChEBI" id="CHEBI:60377"/>
        <dbReference type="ChEBI" id="CHEBI:88069"/>
        <dbReference type="ChEBI" id="CHEBI:90151"/>
    </reaction>
    <physiologicalReaction direction="left-to-right" evidence="25">
        <dbReference type="Rhea" id="RHEA:48245"/>
    </physiologicalReaction>
</comment>
<evidence type="ECO:0000256" key="10">
    <source>
        <dbReference type="ARBA" id="ARBA00022968"/>
    </source>
</evidence>
<comment type="catalytic activity">
    <reaction evidence="26">
        <text>ganglioside GM1 (d18:1(4E)/18:0) + CMP-N-acetyl-beta-neuraminate = ganglioside GD1a (18:1(4E)/18:0) + CMP + H(+)</text>
        <dbReference type="Rhea" id="RHEA:48248"/>
        <dbReference type="ChEBI" id="CHEBI:15378"/>
        <dbReference type="ChEBI" id="CHEBI:57812"/>
        <dbReference type="ChEBI" id="CHEBI:60377"/>
        <dbReference type="ChEBI" id="CHEBI:73110"/>
        <dbReference type="ChEBI" id="CHEBI:90153"/>
    </reaction>
    <physiologicalReaction direction="left-to-right" evidence="26">
        <dbReference type="Rhea" id="RHEA:48249"/>
    </physiologicalReaction>
</comment>
<dbReference type="EMBL" id="JAERUA010000003">
    <property type="protein sequence ID" value="KAI1902013.1"/>
    <property type="molecule type" value="Genomic_DNA"/>
</dbReference>
<evidence type="ECO:0000256" key="21">
    <source>
        <dbReference type="ARBA" id="ARBA00042990"/>
    </source>
</evidence>
<evidence type="ECO:0000256" key="27">
    <source>
        <dbReference type="ARBA" id="ARBA00052027"/>
    </source>
</evidence>
<keyword evidence="7" id="KW-0328">Glycosyltransferase</keyword>
<evidence type="ECO:0000256" key="30">
    <source>
        <dbReference type="ARBA" id="ARBA00081228"/>
    </source>
</evidence>
<comment type="pathway">
    <text evidence="4">Glycolipid biosynthesis.</text>
</comment>
<keyword evidence="15" id="KW-1015">Disulfide bond</keyword>
<dbReference type="Proteomes" id="UP000829720">
    <property type="component" value="Unassembled WGS sequence"/>
</dbReference>
<feature type="disulfide bond" evidence="33">
    <location>
        <begin position="143"/>
        <end position="281"/>
    </location>
</feature>
<evidence type="ECO:0000256" key="13">
    <source>
        <dbReference type="ARBA" id="ARBA00023098"/>
    </source>
</evidence>
<evidence type="ECO:0000256" key="15">
    <source>
        <dbReference type="ARBA" id="ARBA00023157"/>
    </source>
</evidence>
<evidence type="ECO:0000256" key="17">
    <source>
        <dbReference type="ARBA" id="ARBA00036292"/>
    </source>
</evidence>
<dbReference type="GO" id="GO:0097503">
    <property type="term" value="P:sialylation"/>
    <property type="evidence" value="ECO:0007669"/>
    <property type="project" value="TreeGrafter"/>
</dbReference>
<dbReference type="GO" id="GO:0003836">
    <property type="term" value="F:beta-galactoside (CMP) alpha-2,3-sialyltransferase activity"/>
    <property type="evidence" value="ECO:0007669"/>
    <property type="project" value="UniProtKB-EC"/>
</dbReference>
<evidence type="ECO:0000256" key="19">
    <source>
        <dbReference type="ARBA" id="ARBA00039107"/>
    </source>
</evidence>
<proteinExistence type="inferred from homology"/>
<keyword evidence="9 34" id="KW-0812">Transmembrane</keyword>
<evidence type="ECO:0000256" key="3">
    <source>
        <dbReference type="ARBA" id="ARBA00004922"/>
    </source>
</evidence>
<comment type="catalytic activity">
    <reaction evidence="27">
        <text>a globoside GalGb4Cer + CMP-N-acetyl-beta-neuraminate = a globoside MSGG + CMP + H(+)</text>
        <dbReference type="Rhea" id="RHEA:65372"/>
        <dbReference type="ChEBI" id="CHEBI:15378"/>
        <dbReference type="ChEBI" id="CHEBI:57812"/>
        <dbReference type="ChEBI" id="CHEBI:60377"/>
        <dbReference type="ChEBI" id="CHEBI:140623"/>
        <dbReference type="ChEBI" id="CHEBI:140691"/>
    </reaction>
    <physiologicalReaction direction="left-to-right" evidence="27">
        <dbReference type="Rhea" id="RHEA:65373"/>
    </physiologicalReaction>
</comment>
<comment type="pathway">
    <text evidence="3">Protein modification; protein glycosylation.</text>
</comment>
<evidence type="ECO:0000256" key="2">
    <source>
        <dbReference type="ARBA" id="ARBA00004613"/>
    </source>
</evidence>
<dbReference type="GO" id="GO:0006629">
    <property type="term" value="P:lipid metabolic process"/>
    <property type="evidence" value="ECO:0007669"/>
    <property type="project" value="UniProtKB-KW"/>
</dbReference>
<dbReference type="GO" id="GO:0032580">
    <property type="term" value="C:Golgi cisterna membrane"/>
    <property type="evidence" value="ECO:0007669"/>
    <property type="project" value="UniProtKB-SubCell"/>
</dbReference>
<evidence type="ECO:0000256" key="7">
    <source>
        <dbReference type="ARBA" id="ARBA00022676"/>
    </source>
</evidence>
<dbReference type="EC" id="2.4.3.4" evidence="19"/>
<keyword evidence="36" id="KW-1185">Reference proteome</keyword>
<comment type="subunit">
    <text evidence="28">Homodimer; disulfide-linked. Homodimer formation occurs in the endoplasmic reticulum.</text>
</comment>
<evidence type="ECO:0000256" key="14">
    <source>
        <dbReference type="ARBA" id="ARBA00023136"/>
    </source>
</evidence>
<dbReference type="GO" id="GO:0005576">
    <property type="term" value="C:extracellular region"/>
    <property type="evidence" value="ECO:0007669"/>
    <property type="project" value="UniProtKB-SubCell"/>
</dbReference>
<dbReference type="GO" id="GO:0047288">
    <property type="term" value="F:beta-D-galactosyl-(1-&gt;3)-N-acetyl-beta-D-galactosaminide alpha-2,3- sialyltransferase"/>
    <property type="evidence" value="ECO:0007669"/>
    <property type="project" value="UniProtKB-EC"/>
</dbReference>
<keyword evidence="12" id="KW-0333">Golgi apparatus</keyword>
<evidence type="ECO:0000256" key="11">
    <source>
        <dbReference type="ARBA" id="ARBA00022989"/>
    </source>
</evidence>
<evidence type="ECO:0000256" key="12">
    <source>
        <dbReference type="ARBA" id="ARBA00023034"/>
    </source>
</evidence>
<dbReference type="PANTHER" id="PTHR46032:SF2">
    <property type="entry name" value="GAL BETA 1,3-GALNAC ALPHA-2,3-SIALYL TRANSFERASE-RELATED"/>
    <property type="match status" value="1"/>
</dbReference>
<evidence type="ECO:0000256" key="1">
    <source>
        <dbReference type="ARBA" id="ARBA00004447"/>
    </source>
</evidence>
<evidence type="ECO:0000256" key="4">
    <source>
        <dbReference type="ARBA" id="ARBA00004934"/>
    </source>
</evidence>
<evidence type="ECO:0000256" key="34">
    <source>
        <dbReference type="SAM" id="Phobius"/>
    </source>
</evidence>
<evidence type="ECO:0000256" key="33">
    <source>
        <dbReference type="PIRSR" id="PIRSR005557-2"/>
    </source>
</evidence>
<dbReference type="CDD" id="cd23966">
    <property type="entry name" value="GT29_ST3GAL1_2"/>
    <property type="match status" value="1"/>
</dbReference>
<dbReference type="EC" id="2.4.3.2" evidence="18"/>
<feature type="transmembrane region" description="Helical" evidence="34">
    <location>
        <begin position="20"/>
        <end position="39"/>
    </location>
</feature>
<keyword evidence="13" id="KW-0443">Lipid metabolism</keyword>
<protein>
    <recommendedName>
        <fullName evidence="29">CMP-N-acetylneuraminate-beta-galactosamide-alpha-2,3-sialyltransferase 2</fullName>
        <ecNumber evidence="18">2.4.3.2</ecNumber>
        <ecNumber evidence="19">2.4.3.4</ecNumber>
    </recommendedName>
    <alternativeName>
        <fullName evidence="22">Gal-NAc6S</fullName>
    </alternativeName>
    <alternativeName>
        <fullName evidence="20">Gal-beta-1,3-GalNAc-alpha-2,3-sialyltransferase</fullName>
    </alternativeName>
    <alternativeName>
        <fullName evidence="21">Monosialoganglioside sialyltransferase</fullName>
    </alternativeName>
    <alternativeName>
        <fullName evidence="30">ST3Gal II</fullName>
    </alternativeName>
    <alternativeName>
        <fullName evidence="31">ST3GalA.2</fullName>
    </alternativeName>
    <alternativeName>
        <fullName evidence="32">Sialyltransferase 4B</fullName>
    </alternativeName>
</protein>
<evidence type="ECO:0000256" key="18">
    <source>
        <dbReference type="ARBA" id="ARBA00039106"/>
    </source>
</evidence>
<keyword evidence="16" id="KW-0325">Glycoprotein</keyword>
<evidence type="ECO:0000256" key="5">
    <source>
        <dbReference type="ARBA" id="ARBA00006003"/>
    </source>
</evidence>
<evidence type="ECO:0000313" key="36">
    <source>
        <dbReference type="Proteomes" id="UP000829720"/>
    </source>
</evidence>
<keyword evidence="6" id="KW-0964">Secreted</keyword>
<keyword evidence="14 34" id="KW-0472">Membrane</keyword>
<dbReference type="OrthoDB" id="10264956at2759"/>
<evidence type="ECO:0000256" key="32">
    <source>
        <dbReference type="ARBA" id="ARBA00082805"/>
    </source>
</evidence>
<evidence type="ECO:0000256" key="24">
    <source>
        <dbReference type="ARBA" id="ARBA00043773"/>
    </source>
</evidence>
<evidence type="ECO:0000256" key="23">
    <source>
        <dbReference type="ARBA" id="ARBA00043673"/>
    </source>
</evidence>
<evidence type="ECO:0000256" key="29">
    <source>
        <dbReference type="ARBA" id="ARBA00072809"/>
    </source>
</evidence>
<accession>A0A8T3DY35</accession>
<evidence type="ECO:0000256" key="22">
    <source>
        <dbReference type="ARBA" id="ARBA00042991"/>
    </source>
</evidence>
<comment type="similarity">
    <text evidence="5">Belongs to the glycosyltransferase 29 family.</text>
</comment>
<reference evidence="35" key="1">
    <citation type="submission" date="2021-01" db="EMBL/GenBank/DDBJ databases">
        <authorList>
            <person name="Zahm M."/>
            <person name="Roques C."/>
            <person name="Cabau C."/>
            <person name="Klopp C."/>
            <person name="Donnadieu C."/>
            <person name="Jouanno E."/>
            <person name="Lampietro C."/>
            <person name="Louis A."/>
            <person name="Herpin A."/>
            <person name="Echchiki A."/>
            <person name="Berthelot C."/>
            <person name="Parey E."/>
            <person name="Roest-Crollius H."/>
            <person name="Braasch I."/>
            <person name="Postlethwait J."/>
            <person name="Bobe J."/>
            <person name="Montfort J."/>
            <person name="Bouchez O."/>
            <person name="Begum T."/>
            <person name="Mejri S."/>
            <person name="Adams A."/>
            <person name="Chen W.-J."/>
            <person name="Guiguen Y."/>
        </authorList>
    </citation>
    <scope>NUCLEOTIDE SEQUENCE</scope>
    <source>
        <tissue evidence="35">Blood</tissue>
    </source>
</reference>
<evidence type="ECO:0000256" key="9">
    <source>
        <dbReference type="ARBA" id="ARBA00022692"/>
    </source>
</evidence>
<dbReference type="AlphaFoldDB" id="A0A8T3DY35"/>
<gene>
    <name evidence="35" type="ORF">AGOR_G00040340</name>
</gene>
<evidence type="ECO:0000256" key="16">
    <source>
        <dbReference type="ARBA" id="ARBA00023180"/>
    </source>
</evidence>
<evidence type="ECO:0000256" key="25">
    <source>
        <dbReference type="ARBA" id="ARBA00043816"/>
    </source>
</evidence>
<dbReference type="PIRSF" id="PIRSF005557">
    <property type="entry name" value="Sialyl_trans"/>
    <property type="match status" value="1"/>
</dbReference>
<dbReference type="PANTHER" id="PTHR46032">
    <property type="entry name" value="ALPHA-2,3-SIALYLTRANSFERASE ST3GAL I ISOFORM X1"/>
    <property type="match status" value="1"/>
</dbReference>